<protein>
    <submittedName>
        <fullName evidence="5">Manganese/iron transport system ATP-binding protein</fullName>
    </submittedName>
</protein>
<dbReference type="InterPro" id="IPR050153">
    <property type="entry name" value="Metal_Ion_Import_ABC"/>
</dbReference>
<keyword evidence="6" id="KW-1185">Reference proteome</keyword>
<dbReference type="PANTHER" id="PTHR42734">
    <property type="entry name" value="METAL TRANSPORT SYSTEM ATP-BINDING PROTEIN TM_0124-RELATED"/>
    <property type="match status" value="1"/>
</dbReference>
<feature type="domain" description="ABC transporter" evidence="4">
    <location>
        <begin position="5"/>
        <end position="231"/>
    </location>
</feature>
<evidence type="ECO:0000256" key="3">
    <source>
        <dbReference type="ARBA" id="ARBA00022840"/>
    </source>
</evidence>
<evidence type="ECO:0000259" key="4">
    <source>
        <dbReference type="PROSITE" id="PS50893"/>
    </source>
</evidence>
<keyword evidence="2" id="KW-0547">Nucleotide-binding</keyword>
<keyword evidence="3 5" id="KW-0067">ATP-binding</keyword>
<dbReference type="PROSITE" id="PS50893">
    <property type="entry name" value="ABC_TRANSPORTER_2"/>
    <property type="match status" value="1"/>
</dbReference>
<evidence type="ECO:0000313" key="5">
    <source>
        <dbReference type="EMBL" id="SDT89732.1"/>
    </source>
</evidence>
<dbReference type="CDD" id="cd03235">
    <property type="entry name" value="ABC_Metallic_Cations"/>
    <property type="match status" value="1"/>
</dbReference>
<reference evidence="5 6" key="1">
    <citation type="submission" date="2016-10" db="EMBL/GenBank/DDBJ databases">
        <authorList>
            <person name="Varghese N."/>
            <person name="Submissions S."/>
        </authorList>
    </citation>
    <scope>NUCLEOTIDE SEQUENCE [LARGE SCALE GENOMIC DNA]</scope>
    <source>
        <strain evidence="5 6">DSM 9169</strain>
    </source>
</reference>
<dbReference type="SMART" id="SM00382">
    <property type="entry name" value="AAA"/>
    <property type="match status" value="1"/>
</dbReference>
<dbReference type="RefSeq" id="WP_058236349.1">
    <property type="nucleotide sequence ID" value="NZ_LT629792.1"/>
</dbReference>
<dbReference type="GO" id="GO:0005524">
    <property type="term" value="F:ATP binding"/>
    <property type="evidence" value="ECO:0007669"/>
    <property type="project" value="UniProtKB-KW"/>
</dbReference>
<name>A0ABY0V6K5_9ACTO</name>
<dbReference type="InterPro" id="IPR027417">
    <property type="entry name" value="P-loop_NTPase"/>
</dbReference>
<dbReference type="InterPro" id="IPR003439">
    <property type="entry name" value="ABC_transporter-like_ATP-bd"/>
</dbReference>
<dbReference type="PROSITE" id="PS00211">
    <property type="entry name" value="ABC_TRANSPORTER_1"/>
    <property type="match status" value="1"/>
</dbReference>
<dbReference type="InterPro" id="IPR017871">
    <property type="entry name" value="ABC_transporter-like_CS"/>
</dbReference>
<dbReference type="EMBL" id="LT629792">
    <property type="protein sequence ID" value="SDT89732.1"/>
    <property type="molecule type" value="Genomic_DNA"/>
</dbReference>
<accession>A0ABY0V6K5</accession>
<gene>
    <name evidence="5" type="ORF">SAMN04489714_0678</name>
</gene>
<evidence type="ECO:0000256" key="1">
    <source>
        <dbReference type="ARBA" id="ARBA00022448"/>
    </source>
</evidence>
<dbReference type="Proteomes" id="UP000198976">
    <property type="component" value="Chromosome I"/>
</dbReference>
<proteinExistence type="predicted"/>
<organism evidence="5 6">
    <name type="scientific">Schaalia radingae</name>
    <dbReference type="NCBI Taxonomy" id="131110"/>
    <lineage>
        <taxon>Bacteria</taxon>
        <taxon>Bacillati</taxon>
        <taxon>Actinomycetota</taxon>
        <taxon>Actinomycetes</taxon>
        <taxon>Actinomycetales</taxon>
        <taxon>Actinomycetaceae</taxon>
        <taxon>Schaalia</taxon>
    </lineage>
</organism>
<dbReference type="Pfam" id="PF00005">
    <property type="entry name" value="ABC_tran"/>
    <property type="match status" value="1"/>
</dbReference>
<sequence length="265" mass="27860">MGAALEFDNCSLAYGNKTVLTGVDGSIQAGEALALIGPNGSGKTTLLRGIIGSVRVSAGHLRVPPGSTVGYVPQQLNLDPTFPITARQVVAMGYRGQRKLFGRLGSTGKQRIEDALANVGMSDRGDVRFGDLSGGQRQRILLARALVAEPAMILLDEPFNGLDEPNRRALLSIITNAKNQGVAVVISTHDLILADATCERALLLAGRQVAFGPIAQVLTPELVAKAYGGSVPVELAATSAGKEEHRADRRARIAHIATQESEHVG</sequence>
<dbReference type="Gene3D" id="3.40.50.300">
    <property type="entry name" value="P-loop containing nucleotide triphosphate hydrolases"/>
    <property type="match status" value="1"/>
</dbReference>
<keyword evidence="1" id="KW-0813">Transport</keyword>
<dbReference type="InterPro" id="IPR003593">
    <property type="entry name" value="AAA+_ATPase"/>
</dbReference>
<evidence type="ECO:0000256" key="2">
    <source>
        <dbReference type="ARBA" id="ARBA00022741"/>
    </source>
</evidence>
<dbReference type="SUPFAM" id="SSF52540">
    <property type="entry name" value="P-loop containing nucleoside triphosphate hydrolases"/>
    <property type="match status" value="1"/>
</dbReference>
<evidence type="ECO:0000313" key="6">
    <source>
        <dbReference type="Proteomes" id="UP000198976"/>
    </source>
</evidence>